<sequence length="207" mass="22861">MTTTSARPTELAPTRRVRQQSTGPLWWFRQVFSWLLLFLVLGIVAVMIVVPRVSGGETFTVLTGSMRPGLQPGDLLVIKATPVENISIGSVVSYQLNSGLSDVVTHRVVGISVAPNGERNFQMQGDANNTPDAAAVRPVQIRGVLWYSLPFLGYLNSAISGEWHIWLLTGAVAILIGYTVFMLLSAWRDHRRGHRHGYRHGQKSSRS</sequence>
<accession>A9WU30</accession>
<proteinExistence type="predicted"/>
<evidence type="ECO:0000256" key="5">
    <source>
        <dbReference type="NCBIfam" id="TIGR02228"/>
    </source>
</evidence>
<dbReference type="SUPFAM" id="SSF51306">
    <property type="entry name" value="LexA/Signal peptidase"/>
    <property type="match status" value="1"/>
</dbReference>
<dbReference type="InterPro" id="IPR001733">
    <property type="entry name" value="Peptidase_S26B"/>
</dbReference>
<dbReference type="PANTHER" id="PTHR10806:SF6">
    <property type="entry name" value="SIGNAL PEPTIDASE COMPLEX CATALYTIC SUBUNIT SEC11"/>
    <property type="match status" value="1"/>
</dbReference>
<evidence type="ECO:0000313" key="7">
    <source>
        <dbReference type="EMBL" id="ABY24701.1"/>
    </source>
</evidence>
<comment type="subcellular location">
    <subcellularLocation>
        <location evidence="1">Membrane</location>
    </subcellularLocation>
</comment>
<dbReference type="GO" id="GO:0004252">
    <property type="term" value="F:serine-type endopeptidase activity"/>
    <property type="evidence" value="ECO:0007669"/>
    <property type="project" value="UniProtKB-UniRule"/>
</dbReference>
<dbReference type="RefSeq" id="WP_012246346.1">
    <property type="nucleotide sequence ID" value="NC_010168.1"/>
</dbReference>
<dbReference type="NCBIfam" id="TIGR02228">
    <property type="entry name" value="sigpep_I_arch"/>
    <property type="match status" value="1"/>
</dbReference>
<dbReference type="GO" id="GO:0006465">
    <property type="term" value="P:signal peptide processing"/>
    <property type="evidence" value="ECO:0007669"/>
    <property type="project" value="UniProtKB-UniRule"/>
</dbReference>
<feature type="transmembrane region" description="Helical" evidence="6">
    <location>
        <begin position="31"/>
        <end position="50"/>
    </location>
</feature>
<dbReference type="InterPro" id="IPR019533">
    <property type="entry name" value="Peptidase_S26"/>
</dbReference>
<evidence type="ECO:0000256" key="2">
    <source>
        <dbReference type="ARBA" id="ARBA00022692"/>
    </source>
</evidence>
<dbReference type="HOGENOM" id="CLU_089996_2_0_11"/>
<dbReference type="AlphaFoldDB" id="A9WU30"/>
<dbReference type="PANTHER" id="PTHR10806">
    <property type="entry name" value="SIGNAL PEPTIDASE COMPLEX CATALYTIC SUBUNIT SEC11"/>
    <property type="match status" value="1"/>
</dbReference>
<name>A9WU30_RENSM</name>
<evidence type="ECO:0000256" key="1">
    <source>
        <dbReference type="ARBA" id="ARBA00004370"/>
    </source>
</evidence>
<dbReference type="Proteomes" id="UP000002007">
    <property type="component" value="Chromosome"/>
</dbReference>
<evidence type="ECO:0000256" key="6">
    <source>
        <dbReference type="SAM" id="Phobius"/>
    </source>
</evidence>
<reference evidence="8" key="1">
    <citation type="journal article" date="2008" name="J. Bacteriol.">
        <title>Genome sequence of the fish pathogen Renibacterium salmoninarum suggests reductive evolution away from an environmental Arthrobacter ancestor.</title>
        <authorList>
            <person name="Wiens G.D."/>
            <person name="Rockey D.D."/>
            <person name="Wu Z."/>
            <person name="Chang J."/>
            <person name="Levy R."/>
            <person name="Crane S."/>
            <person name="Chen D.S."/>
            <person name="Capri G.R."/>
            <person name="Burnett J.R."/>
            <person name="Sudheesh P.S."/>
            <person name="Schipma M.J."/>
            <person name="Burd H."/>
            <person name="Bhattacharyya A."/>
            <person name="Rhodes L.D."/>
            <person name="Kaul R."/>
            <person name="Strom M.S."/>
        </authorList>
    </citation>
    <scope>NUCLEOTIDE SEQUENCE [LARGE SCALE GENOMIC DNA]</scope>
    <source>
        <strain evidence="8">ATCC 33209 / DSM 20767 / JCM 11484 / NBRC 15589 / NCIMB 2235</strain>
    </source>
</reference>
<feature type="transmembrane region" description="Helical" evidence="6">
    <location>
        <begin position="165"/>
        <end position="187"/>
    </location>
</feature>
<keyword evidence="2 6" id="KW-0812">Transmembrane</keyword>
<evidence type="ECO:0000256" key="4">
    <source>
        <dbReference type="ARBA" id="ARBA00023136"/>
    </source>
</evidence>
<evidence type="ECO:0000256" key="3">
    <source>
        <dbReference type="ARBA" id="ARBA00022989"/>
    </source>
</evidence>
<organism evidence="7 8">
    <name type="scientific">Renibacterium salmoninarum (strain ATCC 33209 / DSM 20767 / JCM 11484 / NBRC 15589 / NCIMB 2235)</name>
    <dbReference type="NCBI Taxonomy" id="288705"/>
    <lineage>
        <taxon>Bacteria</taxon>
        <taxon>Bacillati</taxon>
        <taxon>Actinomycetota</taxon>
        <taxon>Actinomycetes</taxon>
        <taxon>Micrococcales</taxon>
        <taxon>Micrococcaceae</taxon>
        <taxon>Renibacterium</taxon>
    </lineage>
</organism>
<keyword evidence="7" id="KW-0378">Hydrolase</keyword>
<keyword evidence="8" id="KW-1185">Reference proteome</keyword>
<dbReference type="MEROPS" id="S26.011"/>
<protein>
    <recommendedName>
        <fullName evidence="5">Signal peptidase I</fullName>
        <ecNumber evidence="5">3.4.21.89</ecNumber>
    </recommendedName>
</protein>
<gene>
    <name evidence="7" type="ordered locus">RSal33209_2979</name>
</gene>
<dbReference type="GO" id="GO:0016020">
    <property type="term" value="C:membrane"/>
    <property type="evidence" value="ECO:0007669"/>
    <property type="project" value="UniProtKB-SubCell"/>
</dbReference>
<dbReference type="EC" id="3.4.21.89" evidence="5"/>
<dbReference type="InterPro" id="IPR036286">
    <property type="entry name" value="LexA/Signal_pep-like_sf"/>
</dbReference>
<dbReference type="CDD" id="cd06530">
    <property type="entry name" value="S26_SPase_I"/>
    <property type="match status" value="1"/>
</dbReference>
<dbReference type="eggNOG" id="COG0681">
    <property type="taxonomic scope" value="Bacteria"/>
</dbReference>
<dbReference type="STRING" id="288705.RSal33209_2979"/>
<evidence type="ECO:0000313" key="8">
    <source>
        <dbReference type="Proteomes" id="UP000002007"/>
    </source>
</evidence>
<keyword evidence="4 6" id="KW-0472">Membrane</keyword>
<dbReference type="EMBL" id="CP000910">
    <property type="protein sequence ID" value="ABY24701.1"/>
    <property type="molecule type" value="Genomic_DNA"/>
</dbReference>
<dbReference type="GO" id="GO:0009003">
    <property type="term" value="F:signal peptidase activity"/>
    <property type="evidence" value="ECO:0007669"/>
    <property type="project" value="UniProtKB-EC"/>
</dbReference>
<keyword evidence="3 6" id="KW-1133">Transmembrane helix</keyword>
<dbReference type="KEGG" id="rsa:RSal33209_2979"/>